<organism evidence="2 3">
    <name type="scientific">Deinococcus ruber</name>
    <dbReference type="NCBI Taxonomy" id="1848197"/>
    <lineage>
        <taxon>Bacteria</taxon>
        <taxon>Thermotogati</taxon>
        <taxon>Deinococcota</taxon>
        <taxon>Deinococci</taxon>
        <taxon>Deinococcales</taxon>
        <taxon>Deinococcaceae</taxon>
        <taxon>Deinococcus</taxon>
    </lineage>
</organism>
<name>A0A918CGY9_9DEIO</name>
<accession>A0A918CGY9</accession>
<dbReference type="CDD" id="cd01066">
    <property type="entry name" value="APP_MetAP"/>
    <property type="match status" value="1"/>
</dbReference>
<evidence type="ECO:0000313" key="3">
    <source>
        <dbReference type="Proteomes" id="UP000603865"/>
    </source>
</evidence>
<dbReference type="InterPro" id="IPR000994">
    <property type="entry name" value="Pept_M24"/>
</dbReference>
<dbReference type="Gene3D" id="3.90.230.10">
    <property type="entry name" value="Creatinase/methionine aminopeptidase superfamily"/>
    <property type="match status" value="1"/>
</dbReference>
<gene>
    <name evidence="2" type="ORF">GCM10008957_37960</name>
</gene>
<reference evidence="2" key="2">
    <citation type="submission" date="2020-09" db="EMBL/GenBank/DDBJ databases">
        <authorList>
            <person name="Sun Q."/>
            <person name="Ohkuma M."/>
        </authorList>
    </citation>
    <scope>NUCLEOTIDE SEQUENCE</scope>
    <source>
        <strain evidence="2">JCM 31311</strain>
    </source>
</reference>
<dbReference type="EMBL" id="BMQL01000028">
    <property type="protein sequence ID" value="GGR22299.1"/>
    <property type="molecule type" value="Genomic_DNA"/>
</dbReference>
<proteinExistence type="predicted"/>
<dbReference type="InterPro" id="IPR036005">
    <property type="entry name" value="Creatinase/aminopeptidase-like"/>
</dbReference>
<dbReference type="GO" id="GO:0004177">
    <property type="term" value="F:aminopeptidase activity"/>
    <property type="evidence" value="ECO:0007669"/>
    <property type="project" value="UniProtKB-ARBA"/>
</dbReference>
<dbReference type="PROSITE" id="PS50007">
    <property type="entry name" value="PIPLC_X_DOMAIN"/>
    <property type="match status" value="1"/>
</dbReference>
<dbReference type="PANTHER" id="PTHR46112">
    <property type="entry name" value="AMINOPEPTIDASE"/>
    <property type="match status" value="1"/>
</dbReference>
<dbReference type="Proteomes" id="UP000603865">
    <property type="component" value="Unassembled WGS sequence"/>
</dbReference>
<sequence length="388" mass="42680">MSALGEEKARQATQQLHSGELWLFLTQEGSDPNVGLVFGTNSVGKAAFMLDGDGPKALVSRIDAGHFEQHSPFLTTRKYAASFENDLSDWLRELAPQTVLLNFSEHDIRCDGLTHGQYLSLEKVLRTALPDVQIVSSEEQLSRVRAIKSPEELRRLQRAIDLTTVFYDRLLPTLHAGQTERQIQARMNELAAELGAAPDPGDFGGPLVLINRVGMSHRAPTDEAVVPGDLLILDTALGVEGYYSDIARTIYFLRDDEDAAPQREQQVFRAIYGAIDAAFAVLRPGTPGYQVDAAARQHLLSLGYPEIQHSTGHQIGRHVHDGGAVLGPRGDNKRRAPGLSVEAGMIFTLEPTVLMSPDPSMIVEENVLVTEDGPQYLSTRQQQLWTAR</sequence>
<dbReference type="AlphaFoldDB" id="A0A918CGY9"/>
<dbReference type="PRINTS" id="PR00599">
    <property type="entry name" value="MAPEPTIDASE"/>
</dbReference>
<dbReference type="SUPFAM" id="SSF55920">
    <property type="entry name" value="Creatinase/aminopeptidase"/>
    <property type="match status" value="1"/>
</dbReference>
<evidence type="ECO:0000259" key="1">
    <source>
        <dbReference type="Pfam" id="PF00557"/>
    </source>
</evidence>
<evidence type="ECO:0000313" key="2">
    <source>
        <dbReference type="EMBL" id="GGR22299.1"/>
    </source>
</evidence>
<dbReference type="InterPro" id="IPR050659">
    <property type="entry name" value="Peptidase_M24B"/>
</dbReference>
<dbReference type="Pfam" id="PF00557">
    <property type="entry name" value="Peptidase_M24"/>
    <property type="match status" value="1"/>
</dbReference>
<feature type="domain" description="Peptidase M24" evidence="1">
    <location>
        <begin position="155"/>
        <end position="371"/>
    </location>
</feature>
<reference evidence="2" key="1">
    <citation type="journal article" date="2014" name="Int. J. Syst. Evol. Microbiol.">
        <title>Complete genome sequence of Corynebacterium casei LMG S-19264T (=DSM 44701T), isolated from a smear-ripened cheese.</title>
        <authorList>
            <consortium name="US DOE Joint Genome Institute (JGI-PGF)"/>
            <person name="Walter F."/>
            <person name="Albersmeier A."/>
            <person name="Kalinowski J."/>
            <person name="Ruckert C."/>
        </authorList>
    </citation>
    <scope>NUCLEOTIDE SEQUENCE</scope>
    <source>
        <strain evidence="2">JCM 31311</strain>
    </source>
</reference>
<dbReference type="GO" id="GO:0008235">
    <property type="term" value="F:metalloexopeptidase activity"/>
    <property type="evidence" value="ECO:0007669"/>
    <property type="project" value="UniProtKB-ARBA"/>
</dbReference>
<keyword evidence="3" id="KW-1185">Reference proteome</keyword>
<comment type="caution">
    <text evidence="2">The sequence shown here is derived from an EMBL/GenBank/DDBJ whole genome shotgun (WGS) entry which is preliminary data.</text>
</comment>
<dbReference type="InterPro" id="IPR001714">
    <property type="entry name" value="Pept_M24_MAP"/>
</dbReference>
<protein>
    <submittedName>
        <fullName evidence="2">Peptidase M24</fullName>
    </submittedName>
</protein>
<dbReference type="RefSeq" id="WP_189092082.1">
    <property type="nucleotide sequence ID" value="NZ_BMQL01000028.1"/>
</dbReference>
<dbReference type="PANTHER" id="PTHR46112:SF8">
    <property type="entry name" value="CYTOPLASMIC PEPTIDASE PEPQ-RELATED"/>
    <property type="match status" value="1"/>
</dbReference>